<name>A0ABP9JPY2_9ACTN</name>
<evidence type="ECO:0000313" key="1">
    <source>
        <dbReference type="EMBL" id="GAA5035694.1"/>
    </source>
</evidence>
<dbReference type="EMBL" id="BAABKB010000045">
    <property type="protein sequence ID" value="GAA5035694.1"/>
    <property type="molecule type" value="Genomic_DNA"/>
</dbReference>
<protein>
    <submittedName>
        <fullName evidence="1">Uncharacterized protein</fullName>
    </submittedName>
</protein>
<evidence type="ECO:0000313" key="2">
    <source>
        <dbReference type="Proteomes" id="UP001501759"/>
    </source>
</evidence>
<dbReference type="Proteomes" id="UP001501759">
    <property type="component" value="Unassembled WGS sequence"/>
</dbReference>
<sequence length="62" mass="6532">MLDVIVSGVPSPEAEIEAEKATRLTYVSARSLGEAEITAFFSTLNWSESDNSNAGAGKNGNQ</sequence>
<keyword evidence="2" id="KW-1185">Reference proteome</keyword>
<organism evidence="1 2">
    <name type="scientific">Streptomyces siamensis</name>
    <dbReference type="NCBI Taxonomy" id="1274986"/>
    <lineage>
        <taxon>Bacteria</taxon>
        <taxon>Bacillati</taxon>
        <taxon>Actinomycetota</taxon>
        <taxon>Actinomycetes</taxon>
        <taxon>Kitasatosporales</taxon>
        <taxon>Streptomycetaceae</taxon>
        <taxon>Streptomyces</taxon>
    </lineage>
</organism>
<comment type="caution">
    <text evidence="1">The sequence shown here is derived from an EMBL/GenBank/DDBJ whole genome shotgun (WGS) entry which is preliminary data.</text>
</comment>
<reference evidence="2" key="1">
    <citation type="journal article" date="2019" name="Int. J. Syst. Evol. Microbiol.">
        <title>The Global Catalogue of Microorganisms (GCM) 10K type strain sequencing project: providing services to taxonomists for standard genome sequencing and annotation.</title>
        <authorList>
            <consortium name="The Broad Institute Genomics Platform"/>
            <consortium name="The Broad Institute Genome Sequencing Center for Infectious Disease"/>
            <person name="Wu L."/>
            <person name="Ma J."/>
        </authorList>
    </citation>
    <scope>NUCLEOTIDE SEQUENCE [LARGE SCALE GENOMIC DNA]</scope>
    <source>
        <strain evidence="2">JCM 18409</strain>
    </source>
</reference>
<proteinExistence type="predicted"/>
<accession>A0ABP9JPY2</accession>
<gene>
    <name evidence="1" type="ORF">GCM10023335_81750</name>
</gene>